<dbReference type="RefSeq" id="WP_394827454.1">
    <property type="nucleotide sequence ID" value="NZ_CP089984.1"/>
</dbReference>
<dbReference type="PROSITE" id="PS51257">
    <property type="entry name" value="PROKAR_LIPOPROTEIN"/>
    <property type="match status" value="1"/>
</dbReference>
<feature type="chain" id="PRO_5045624503" evidence="1">
    <location>
        <begin position="18"/>
        <end position="524"/>
    </location>
</feature>
<dbReference type="EMBL" id="CP089984">
    <property type="protein sequence ID" value="WXB17811.1"/>
    <property type="molecule type" value="Genomic_DNA"/>
</dbReference>
<accession>A0ABZ2M3J7</accession>
<evidence type="ECO:0000256" key="1">
    <source>
        <dbReference type="SAM" id="SignalP"/>
    </source>
</evidence>
<keyword evidence="1" id="KW-0732">Signal</keyword>
<evidence type="ECO:0000313" key="2">
    <source>
        <dbReference type="EMBL" id="WXB17811.1"/>
    </source>
</evidence>
<dbReference type="Proteomes" id="UP001370348">
    <property type="component" value="Chromosome"/>
</dbReference>
<name>A0ABZ2M3J7_9BACT</name>
<proteinExistence type="predicted"/>
<reference evidence="2 3" key="1">
    <citation type="submission" date="2021-12" db="EMBL/GenBank/DDBJ databases">
        <title>Discovery of the Pendulisporaceae a myxobacterial family with distinct sporulation behavior and unique specialized metabolism.</title>
        <authorList>
            <person name="Garcia R."/>
            <person name="Popoff A."/>
            <person name="Bader C.D."/>
            <person name="Loehr J."/>
            <person name="Walesch S."/>
            <person name="Walt C."/>
            <person name="Boldt J."/>
            <person name="Bunk B."/>
            <person name="Haeckl F.J.F.P.J."/>
            <person name="Gunesch A.P."/>
            <person name="Birkelbach J."/>
            <person name="Nuebel U."/>
            <person name="Pietschmann T."/>
            <person name="Bach T."/>
            <person name="Mueller R."/>
        </authorList>
    </citation>
    <scope>NUCLEOTIDE SEQUENCE [LARGE SCALE GENOMIC DNA]</scope>
    <source>
        <strain evidence="2 3">MSr11954</strain>
    </source>
</reference>
<keyword evidence="3" id="KW-1185">Reference proteome</keyword>
<evidence type="ECO:0000313" key="3">
    <source>
        <dbReference type="Proteomes" id="UP001370348"/>
    </source>
</evidence>
<feature type="signal peptide" evidence="1">
    <location>
        <begin position="1"/>
        <end position="17"/>
    </location>
</feature>
<sequence length="524" mass="55314">MRTNLAARAMGAGCALATLVGTGALGMGCHDAFPQLGAGRRLVVEVRSGERGTADARIPLTFQTPAEATLRIAAQRADGGVDTEFSGYVRLSVKPGTVQTVSGPRVVGRNVRLARGVADDVTVGMVGAYGNARIWAEDMGYFPVEPHVDPPPQCSNGKDDDGDGAVDFPADPGCAFANDDSEDVGTYATGVSPIFYFALPRVADVRGVSQGGTATSFPHEQVQLDTGYRPERNTFAFSVVVTRIAPDGFYVTDLDDPRGFASVFAYNFSAPSNLGVCDRLTSLAGTASDFFGFTELGFPTWSVERWLPGVPGARPCMVPEPFVFDVARALDTPTKLRAVASLVRAWTGDVPQPADAPEPRVHPHTLAVAAHFGPGFPEAPAFAPKDDASNCDLNGDGRIDFDTDPEKSCSAACARDVQCSEWSAYAARGDFRLVLHDSDPRVPSGAARDAQMQANGSSVATFRAAALRGKPLKSFTGTLRYFSGGSQFTVEARCADDIVVDLAQPALASDRACVKRTSSDNPGN</sequence>
<protein>
    <submittedName>
        <fullName evidence="2">Uncharacterized protein</fullName>
    </submittedName>
</protein>
<gene>
    <name evidence="2" type="ORF">LZC94_11165</name>
</gene>
<organism evidence="2 3">
    <name type="scientific">Pendulispora albinea</name>
    <dbReference type="NCBI Taxonomy" id="2741071"/>
    <lineage>
        <taxon>Bacteria</taxon>
        <taxon>Pseudomonadati</taxon>
        <taxon>Myxococcota</taxon>
        <taxon>Myxococcia</taxon>
        <taxon>Myxococcales</taxon>
        <taxon>Sorangiineae</taxon>
        <taxon>Pendulisporaceae</taxon>
        <taxon>Pendulispora</taxon>
    </lineage>
</organism>